<dbReference type="RefSeq" id="WP_068327833.1">
    <property type="nucleotide sequence ID" value="NZ_LVHF01000012.1"/>
</dbReference>
<keyword evidence="2" id="KW-1185">Reference proteome</keyword>
<dbReference type="OrthoDB" id="6488871at2"/>
<evidence type="ECO:0000313" key="2">
    <source>
        <dbReference type="Proteomes" id="UP000078503"/>
    </source>
</evidence>
<sequence length="136" mass="15564">MNTYKEIEKNENVVFDYTSFLSASCRQSHLSFTDALRAVLPSFEVLWKSSLPAGITDEEKLQQQALKVLSTNTSDTNNLIRLLRLARTERIMCLRITMPYALDYEQLEYITDKTDCAITFDDDCGEVLNIRINAPS</sequence>
<dbReference type="AlphaFoldDB" id="A0A178KL99"/>
<dbReference type="Proteomes" id="UP000078503">
    <property type="component" value="Unassembled WGS sequence"/>
</dbReference>
<protein>
    <submittedName>
        <fullName evidence="1">Uncharacterized protein</fullName>
    </submittedName>
</protein>
<dbReference type="EMBL" id="LVHF01000012">
    <property type="protein sequence ID" value="OAN18020.1"/>
    <property type="molecule type" value="Genomic_DNA"/>
</dbReference>
<comment type="caution">
    <text evidence="1">The sequence shown here is derived from an EMBL/GenBank/DDBJ whole genome shotgun (WGS) entry which is preliminary data.</text>
</comment>
<name>A0A178KL99_9GAMM</name>
<accession>A0A178KL99</accession>
<organism evidence="1 2">
    <name type="scientific">Photobacterium jeanii</name>
    <dbReference type="NCBI Taxonomy" id="858640"/>
    <lineage>
        <taxon>Bacteria</taxon>
        <taxon>Pseudomonadati</taxon>
        <taxon>Pseudomonadota</taxon>
        <taxon>Gammaproteobacteria</taxon>
        <taxon>Vibrionales</taxon>
        <taxon>Vibrionaceae</taxon>
        <taxon>Photobacterium</taxon>
    </lineage>
</organism>
<reference evidence="1 2" key="1">
    <citation type="submission" date="2016-03" db="EMBL/GenBank/DDBJ databases">
        <title>Photobacterium proteolyticum sp. nov. a protease producing bacterium isolated from ocean sediments of Laizhou Bay.</title>
        <authorList>
            <person name="Li Y."/>
        </authorList>
    </citation>
    <scope>NUCLEOTIDE SEQUENCE [LARGE SCALE GENOMIC DNA]</scope>
    <source>
        <strain evidence="1 2">R-40508</strain>
    </source>
</reference>
<gene>
    <name evidence="1" type="ORF">A3K86_03620</name>
</gene>
<evidence type="ECO:0000313" key="1">
    <source>
        <dbReference type="EMBL" id="OAN18020.1"/>
    </source>
</evidence>
<proteinExistence type="predicted"/>